<accession>A0A0A8YY93</accession>
<evidence type="ECO:0000313" key="2">
    <source>
        <dbReference type="EMBL" id="JAD29465.1"/>
    </source>
</evidence>
<feature type="compositionally biased region" description="Basic residues" evidence="1">
    <location>
        <begin position="148"/>
        <end position="158"/>
    </location>
</feature>
<feature type="region of interest" description="Disordered" evidence="1">
    <location>
        <begin position="146"/>
        <end position="246"/>
    </location>
</feature>
<proteinExistence type="predicted"/>
<organism evidence="2">
    <name type="scientific">Arundo donax</name>
    <name type="common">Giant reed</name>
    <name type="synonym">Donax arundinaceus</name>
    <dbReference type="NCBI Taxonomy" id="35708"/>
    <lineage>
        <taxon>Eukaryota</taxon>
        <taxon>Viridiplantae</taxon>
        <taxon>Streptophyta</taxon>
        <taxon>Embryophyta</taxon>
        <taxon>Tracheophyta</taxon>
        <taxon>Spermatophyta</taxon>
        <taxon>Magnoliopsida</taxon>
        <taxon>Liliopsida</taxon>
        <taxon>Poales</taxon>
        <taxon>Poaceae</taxon>
        <taxon>PACMAD clade</taxon>
        <taxon>Arundinoideae</taxon>
        <taxon>Arundineae</taxon>
        <taxon>Arundo</taxon>
    </lineage>
</organism>
<reference evidence="2" key="1">
    <citation type="submission" date="2014-09" db="EMBL/GenBank/DDBJ databases">
        <authorList>
            <person name="Magalhaes I.L.F."/>
            <person name="Oliveira U."/>
            <person name="Santos F.R."/>
            <person name="Vidigal T.H.D.A."/>
            <person name="Brescovit A.D."/>
            <person name="Santos A.J."/>
        </authorList>
    </citation>
    <scope>NUCLEOTIDE SEQUENCE</scope>
    <source>
        <tissue evidence="2">Shoot tissue taken approximately 20 cm above the soil surface</tissue>
    </source>
</reference>
<reference evidence="2" key="2">
    <citation type="journal article" date="2015" name="Data Brief">
        <title>Shoot transcriptome of the giant reed, Arundo donax.</title>
        <authorList>
            <person name="Barrero R.A."/>
            <person name="Guerrero F.D."/>
            <person name="Moolhuijzen P."/>
            <person name="Goolsby J.A."/>
            <person name="Tidwell J."/>
            <person name="Bellgard S.E."/>
            <person name="Bellgard M.I."/>
        </authorList>
    </citation>
    <scope>NUCLEOTIDE SEQUENCE</scope>
    <source>
        <tissue evidence="2">Shoot tissue taken approximately 20 cm above the soil surface</tissue>
    </source>
</reference>
<dbReference type="AlphaFoldDB" id="A0A0A8YY93"/>
<protein>
    <submittedName>
        <fullName evidence="2">Uncharacterized protein</fullName>
    </submittedName>
</protein>
<evidence type="ECO:0000256" key="1">
    <source>
        <dbReference type="SAM" id="MobiDB-lite"/>
    </source>
</evidence>
<dbReference type="EMBL" id="GBRH01268430">
    <property type="protein sequence ID" value="JAD29465.1"/>
    <property type="molecule type" value="Transcribed_RNA"/>
</dbReference>
<sequence length="290" mass="30943">MERGFGGGAEFGPRGRTWRRMTLCSSTPAGKARSPTTAGLHAAACPLRNAVPTPPAVRRRGTVSSIVGATMLCRAHRRARPRAPPCCADAARRARPRAPPCCAARTPVHSAAPPWCAAKLRRAASACSAALLGCAPVALLRPSSARAIQRRPHHRRLLRPCSPALPRRDAPPSSGAPPWRARARSPAPPLLRPSLLRPCNPAPPLLRPCPSTSSEPRRQRPPWRTAEAGSRRWHTTAREGGRGGAHAAQHLTVTGVLTWASTEPDMQRNGRLTVFLSASDGLPPLKCAVL</sequence>
<feature type="compositionally biased region" description="Low complexity" evidence="1">
    <location>
        <begin position="171"/>
        <end position="180"/>
    </location>
</feature>
<name>A0A0A8YY93_ARUDO</name>